<protein>
    <submittedName>
        <fullName evidence="3">Uncharacterized protein DUF4333</fullName>
    </submittedName>
</protein>
<evidence type="ECO:0000313" key="3">
    <source>
        <dbReference type="EMBL" id="PXX58156.1"/>
    </source>
</evidence>
<dbReference type="Proteomes" id="UP000247569">
    <property type="component" value="Unassembled WGS sequence"/>
</dbReference>
<comment type="caution">
    <text evidence="3">The sequence shown here is derived from an EMBL/GenBank/DDBJ whole genome shotgun (WGS) entry which is preliminary data.</text>
</comment>
<evidence type="ECO:0000313" key="4">
    <source>
        <dbReference type="Proteomes" id="UP000247569"/>
    </source>
</evidence>
<organism evidence="3 4">
    <name type="scientific">Nocardia tenerifensis</name>
    <dbReference type="NCBI Taxonomy" id="228006"/>
    <lineage>
        <taxon>Bacteria</taxon>
        <taxon>Bacillati</taxon>
        <taxon>Actinomycetota</taxon>
        <taxon>Actinomycetes</taxon>
        <taxon>Mycobacteriales</taxon>
        <taxon>Nocardiaceae</taxon>
        <taxon>Nocardia</taxon>
    </lineage>
</organism>
<keyword evidence="1" id="KW-0812">Transmembrane</keyword>
<dbReference type="RefSeq" id="WP_157195631.1">
    <property type="nucleotide sequence ID" value="NZ_QJKF01000015.1"/>
</dbReference>
<proteinExistence type="predicted"/>
<feature type="transmembrane region" description="Helical" evidence="1">
    <location>
        <begin position="6"/>
        <end position="32"/>
    </location>
</feature>
<name>A0A318JX00_9NOCA</name>
<dbReference type="InterPro" id="IPR025637">
    <property type="entry name" value="DUF4333"/>
</dbReference>
<gene>
    <name evidence="3" type="ORF">DFR70_115129</name>
</gene>
<dbReference type="EMBL" id="QJKF01000015">
    <property type="protein sequence ID" value="PXX58156.1"/>
    <property type="molecule type" value="Genomic_DNA"/>
</dbReference>
<evidence type="ECO:0000259" key="2">
    <source>
        <dbReference type="Pfam" id="PF14230"/>
    </source>
</evidence>
<evidence type="ECO:0000256" key="1">
    <source>
        <dbReference type="SAM" id="Phobius"/>
    </source>
</evidence>
<dbReference type="AlphaFoldDB" id="A0A318JX00"/>
<keyword evidence="1" id="KW-0472">Membrane</keyword>
<accession>A0A318JX00</accession>
<sequence length="111" mass="11803">MAEPRSITGTVVAICSVVVAVCAVLVTVKLLGADFTAAQQPRVFDQTALEQQVANRLQGVGDDSPGRVGCPAAVPVRADTEFKCHVWRHLHSDDVQVTVVNDLGEISVKHS</sequence>
<keyword evidence="1" id="KW-1133">Transmembrane helix</keyword>
<reference evidence="3 4" key="1">
    <citation type="submission" date="2018-05" db="EMBL/GenBank/DDBJ databases">
        <title>Genomic Encyclopedia of Type Strains, Phase IV (KMG-IV): sequencing the most valuable type-strain genomes for metagenomic binning, comparative biology and taxonomic classification.</title>
        <authorList>
            <person name="Goeker M."/>
        </authorList>
    </citation>
    <scope>NUCLEOTIDE SEQUENCE [LARGE SCALE GENOMIC DNA]</scope>
    <source>
        <strain evidence="3 4">DSM 44704</strain>
    </source>
</reference>
<feature type="domain" description="DUF4333" evidence="2">
    <location>
        <begin position="37"/>
        <end position="102"/>
    </location>
</feature>
<keyword evidence="4" id="KW-1185">Reference proteome</keyword>
<dbReference type="Pfam" id="PF14230">
    <property type="entry name" value="DUF4333"/>
    <property type="match status" value="1"/>
</dbReference>